<proteinExistence type="predicted"/>
<dbReference type="AlphaFoldDB" id="A0A4X2KNE7"/>
<organism evidence="1 2">
    <name type="scientific">Vombatus ursinus</name>
    <name type="common">Common wombat</name>
    <dbReference type="NCBI Taxonomy" id="29139"/>
    <lineage>
        <taxon>Eukaryota</taxon>
        <taxon>Metazoa</taxon>
        <taxon>Chordata</taxon>
        <taxon>Craniata</taxon>
        <taxon>Vertebrata</taxon>
        <taxon>Euteleostomi</taxon>
        <taxon>Mammalia</taxon>
        <taxon>Metatheria</taxon>
        <taxon>Diprotodontia</taxon>
        <taxon>Vombatidae</taxon>
        <taxon>Vombatus</taxon>
    </lineage>
</organism>
<evidence type="ECO:0000313" key="1">
    <source>
        <dbReference type="Ensembl" id="ENSVURP00010010890.1"/>
    </source>
</evidence>
<accession>A0A4X2KNE7</accession>
<keyword evidence="2" id="KW-1185">Reference proteome</keyword>
<reference evidence="1" key="3">
    <citation type="submission" date="2025-09" db="UniProtKB">
        <authorList>
            <consortium name="Ensembl"/>
        </authorList>
    </citation>
    <scope>IDENTIFICATION</scope>
</reference>
<reference evidence="2" key="1">
    <citation type="submission" date="2018-12" db="EMBL/GenBank/DDBJ databases">
        <authorList>
            <person name="Yazar S."/>
        </authorList>
    </citation>
    <scope>NUCLEOTIDE SEQUENCE [LARGE SCALE GENOMIC DNA]</scope>
</reference>
<dbReference type="Proteomes" id="UP000314987">
    <property type="component" value="Unassembled WGS sequence"/>
</dbReference>
<protein>
    <submittedName>
        <fullName evidence="1">Uncharacterized protein</fullName>
    </submittedName>
</protein>
<name>A0A4X2KNE7_VOMUR</name>
<dbReference type="GeneTree" id="ENSGT00970000198114"/>
<sequence>MTELQLALLLRRQLTELNKNPVEGFSAGLIDGNDLFENRGTVFIFTPPSAFFSSIEGLL</sequence>
<evidence type="ECO:0000313" key="2">
    <source>
        <dbReference type="Proteomes" id="UP000314987"/>
    </source>
</evidence>
<reference evidence="1" key="2">
    <citation type="submission" date="2025-08" db="UniProtKB">
        <authorList>
            <consortium name="Ensembl"/>
        </authorList>
    </citation>
    <scope>IDENTIFICATION</scope>
</reference>
<dbReference type="Ensembl" id="ENSVURT00010012370.1">
    <property type="protein sequence ID" value="ENSVURP00010010890.1"/>
    <property type="gene ID" value="ENSVURG00010008422.1"/>
</dbReference>
<dbReference type="STRING" id="29139.ENSVURP00010010890"/>